<proteinExistence type="predicted"/>
<name>A0A938YYB0_9ARCH</name>
<protein>
    <submittedName>
        <fullName evidence="1">Uncharacterized protein</fullName>
    </submittedName>
</protein>
<evidence type="ECO:0000313" key="1">
    <source>
        <dbReference type="EMBL" id="MBN2067916.1"/>
    </source>
</evidence>
<comment type="caution">
    <text evidence="1">The sequence shown here is derived from an EMBL/GenBank/DDBJ whole genome shotgun (WGS) entry which is preliminary data.</text>
</comment>
<dbReference type="AlphaFoldDB" id="A0A938YYB0"/>
<sequence length="246" mass="27567">MAGKTYSGEGLAGRRRRVLLDVRRGLSLPKIVSKHGVSKSTVTRDLRALRNRLGPDEARKLDSLIRANVAQTRLSSKENAWNFISLCQERIRGGNKLHPSQLMPRLYKLDSQRATKLINLFRGTKKNFSQIAKETGTPMKTVKLAYRRLVESGEEIHPRGRTAFFQKGYFAPEQVIGAVERTSKAAGLTVQEKAVLYCKQAGYSQRFMARTLGVTNDLIIKLMKSVREKIAIARAASPRKRTSAKA</sequence>
<reference evidence="1" key="1">
    <citation type="submission" date="2021-01" db="EMBL/GenBank/DDBJ databases">
        <title>Active Sulfur Cycling in an Early Earth Analoge.</title>
        <authorList>
            <person name="Hahn C.R."/>
            <person name="Youssef N.H."/>
            <person name="Elshahed M."/>
        </authorList>
    </citation>
    <scope>NUCLEOTIDE SEQUENCE</scope>
    <source>
        <strain evidence="1">Zod_Metabat.1151</strain>
    </source>
</reference>
<dbReference type="EMBL" id="JAFGDB010000100">
    <property type="protein sequence ID" value="MBN2067916.1"/>
    <property type="molecule type" value="Genomic_DNA"/>
</dbReference>
<gene>
    <name evidence="1" type="ORF">JW744_05600</name>
</gene>
<organism evidence="1 2">
    <name type="scientific">Candidatus Iainarchaeum sp</name>
    <dbReference type="NCBI Taxonomy" id="3101447"/>
    <lineage>
        <taxon>Archaea</taxon>
        <taxon>Candidatus Iainarchaeota</taxon>
        <taxon>Candidatus Iainarchaeia</taxon>
        <taxon>Candidatus Iainarchaeales</taxon>
        <taxon>Candidatus Iainarchaeaceae</taxon>
        <taxon>Candidatus Iainarchaeum</taxon>
    </lineage>
</organism>
<accession>A0A938YYB0</accession>
<dbReference type="Proteomes" id="UP000809243">
    <property type="component" value="Unassembled WGS sequence"/>
</dbReference>
<evidence type="ECO:0000313" key="2">
    <source>
        <dbReference type="Proteomes" id="UP000809243"/>
    </source>
</evidence>